<dbReference type="Gene3D" id="3.30.420.10">
    <property type="entry name" value="Ribonuclease H-like superfamily/Ribonuclease H"/>
    <property type="match status" value="1"/>
</dbReference>
<organism evidence="10">
    <name type="scientific">Lutzomyia longipalpis</name>
    <name type="common">Sand fly</name>
    <dbReference type="NCBI Taxonomy" id="7200"/>
    <lineage>
        <taxon>Eukaryota</taxon>
        <taxon>Metazoa</taxon>
        <taxon>Ecdysozoa</taxon>
        <taxon>Arthropoda</taxon>
        <taxon>Hexapoda</taxon>
        <taxon>Insecta</taxon>
        <taxon>Pterygota</taxon>
        <taxon>Neoptera</taxon>
        <taxon>Endopterygota</taxon>
        <taxon>Diptera</taxon>
        <taxon>Nematocera</taxon>
        <taxon>Psychodoidea</taxon>
        <taxon>Psychodidae</taxon>
        <taxon>Lutzomyia</taxon>
        <taxon>Lutzomyia</taxon>
    </lineage>
</organism>
<dbReference type="GO" id="GO:0003676">
    <property type="term" value="F:nucleic acid binding"/>
    <property type="evidence" value="ECO:0007669"/>
    <property type="project" value="InterPro"/>
</dbReference>
<dbReference type="CDD" id="cd09280">
    <property type="entry name" value="RNase_HI_eukaryote_like"/>
    <property type="match status" value="1"/>
</dbReference>
<dbReference type="GO" id="GO:0004523">
    <property type="term" value="F:RNA-DNA hybrid ribonuclease activity"/>
    <property type="evidence" value="ECO:0007669"/>
    <property type="project" value="UniProtKB-EC"/>
</dbReference>
<dbReference type="InterPro" id="IPR050092">
    <property type="entry name" value="RNase_H"/>
</dbReference>
<evidence type="ECO:0000256" key="8">
    <source>
        <dbReference type="SAM" id="MobiDB-lite"/>
    </source>
</evidence>
<name>A0A7G3AVX3_LUTLO</name>
<comment type="catalytic activity">
    <reaction evidence="1">
        <text>Endonucleolytic cleavage to 5'-phosphomonoester.</text>
        <dbReference type="EC" id="3.1.26.4"/>
    </reaction>
</comment>
<dbReference type="InterPro" id="IPR036397">
    <property type="entry name" value="RNaseH_sf"/>
</dbReference>
<dbReference type="InterPro" id="IPR002156">
    <property type="entry name" value="RNaseH_domain"/>
</dbReference>
<dbReference type="PANTHER" id="PTHR10642:SF26">
    <property type="entry name" value="RIBONUCLEASE H1"/>
    <property type="match status" value="1"/>
</dbReference>
<keyword evidence="4" id="KW-0540">Nuclease</keyword>
<keyword evidence="6" id="KW-0255">Endonuclease</keyword>
<evidence type="ECO:0000256" key="7">
    <source>
        <dbReference type="ARBA" id="ARBA00022801"/>
    </source>
</evidence>
<dbReference type="PROSITE" id="PS50879">
    <property type="entry name" value="RNASE_H_1"/>
    <property type="match status" value="1"/>
</dbReference>
<protein>
    <recommendedName>
        <fullName evidence="3">ribonuclease H</fullName>
        <ecNumber evidence="3">3.1.26.4</ecNumber>
    </recommendedName>
</protein>
<dbReference type="AlphaFoldDB" id="A0A7G3AVX3"/>
<dbReference type="SUPFAM" id="SSF53098">
    <property type="entry name" value="Ribonuclease H-like"/>
    <property type="match status" value="1"/>
</dbReference>
<keyword evidence="7" id="KW-0378">Hydrolase</keyword>
<evidence type="ECO:0000256" key="5">
    <source>
        <dbReference type="ARBA" id="ARBA00022723"/>
    </source>
</evidence>
<dbReference type="GO" id="GO:0043137">
    <property type="term" value="P:DNA replication, removal of RNA primer"/>
    <property type="evidence" value="ECO:0007669"/>
    <property type="project" value="TreeGrafter"/>
</dbReference>
<evidence type="ECO:0000256" key="3">
    <source>
        <dbReference type="ARBA" id="ARBA00012180"/>
    </source>
</evidence>
<accession>A0A7G3AVX3</accession>
<dbReference type="Pfam" id="PF00075">
    <property type="entry name" value="RNase_H"/>
    <property type="match status" value="1"/>
</dbReference>
<dbReference type="VEuPathDB" id="VectorBase:LLONM1_000373"/>
<proteinExistence type="inferred from homology"/>
<comment type="similarity">
    <text evidence="2">Belongs to the RNase H family.</text>
</comment>
<reference evidence="10" key="1">
    <citation type="journal article" date="2020" name="BMC">
        <title>Leishmania infection induces a limited differential gene expression in the sand fly midgut.</title>
        <authorList>
            <person name="Coutinho-Abreu I.V."/>
            <person name="Serafim T.D."/>
            <person name="Meneses C."/>
            <person name="Kamhawi S."/>
            <person name="Oliveira F."/>
            <person name="Valenzuela J.G."/>
        </authorList>
    </citation>
    <scope>NUCLEOTIDE SEQUENCE</scope>
    <source>
        <strain evidence="10">Jacobina</strain>
        <tissue evidence="10">Midgut</tissue>
    </source>
</reference>
<sequence length="176" mass="19840">MQLKRGIKRSHPDDDDEKEKKKKDDFLDVWTDGACPNNGAGATTAGMGVFFGDNHPWNISERVVGTATNNRGEIQASRRAIEIAKQHGVKKLRINTDSNFLINSVTSWMPRWKKNGWKTTGKGDVKNKDEFLLIDKELDGSIEVEWRHVPGHKGIYGNEKADELARLGALEEKKNK</sequence>
<dbReference type="GO" id="GO:0046872">
    <property type="term" value="F:metal ion binding"/>
    <property type="evidence" value="ECO:0007669"/>
    <property type="project" value="UniProtKB-KW"/>
</dbReference>
<evidence type="ECO:0000256" key="4">
    <source>
        <dbReference type="ARBA" id="ARBA00022722"/>
    </source>
</evidence>
<evidence type="ECO:0000256" key="2">
    <source>
        <dbReference type="ARBA" id="ARBA00005300"/>
    </source>
</evidence>
<dbReference type="EMBL" id="GITU01007827">
    <property type="protein sequence ID" value="MBC1176530.1"/>
    <property type="molecule type" value="Transcribed_RNA"/>
</dbReference>
<dbReference type="PANTHER" id="PTHR10642">
    <property type="entry name" value="RIBONUCLEASE H1"/>
    <property type="match status" value="1"/>
</dbReference>
<evidence type="ECO:0000256" key="1">
    <source>
        <dbReference type="ARBA" id="ARBA00000077"/>
    </source>
</evidence>
<keyword evidence="5" id="KW-0479">Metal-binding</keyword>
<evidence type="ECO:0000256" key="6">
    <source>
        <dbReference type="ARBA" id="ARBA00022759"/>
    </source>
</evidence>
<evidence type="ECO:0000313" key="10">
    <source>
        <dbReference type="EMBL" id="MBC1176530.1"/>
    </source>
</evidence>
<dbReference type="EC" id="3.1.26.4" evidence="3"/>
<dbReference type="InterPro" id="IPR012337">
    <property type="entry name" value="RNaseH-like_sf"/>
</dbReference>
<feature type="region of interest" description="Disordered" evidence="8">
    <location>
        <begin position="1"/>
        <end position="25"/>
    </location>
</feature>
<feature type="domain" description="RNase H type-1" evidence="9">
    <location>
        <begin position="23"/>
        <end position="170"/>
    </location>
</feature>
<evidence type="ECO:0000259" key="9">
    <source>
        <dbReference type="PROSITE" id="PS50879"/>
    </source>
</evidence>